<protein>
    <submittedName>
        <fullName evidence="5">FAD/NAD(P)-binding domain-containing protein</fullName>
    </submittedName>
</protein>
<dbReference type="SUPFAM" id="SSF51905">
    <property type="entry name" value="FAD/NAD(P)-binding domain"/>
    <property type="match status" value="3"/>
</dbReference>
<evidence type="ECO:0000313" key="6">
    <source>
        <dbReference type="Proteomes" id="UP000799757"/>
    </source>
</evidence>
<proteinExistence type="inferred from homology"/>
<keyword evidence="2" id="KW-0285">Flavoprotein</keyword>
<dbReference type="Gene3D" id="3.50.50.60">
    <property type="entry name" value="FAD/NAD(P)-binding domain"/>
    <property type="match status" value="2"/>
</dbReference>
<dbReference type="PANTHER" id="PTHR42877">
    <property type="entry name" value="L-ORNITHINE N(5)-MONOOXYGENASE-RELATED"/>
    <property type="match status" value="1"/>
</dbReference>
<keyword evidence="6" id="KW-1185">Reference proteome</keyword>
<keyword evidence="4" id="KW-0560">Oxidoreductase</keyword>
<evidence type="ECO:0000313" key="5">
    <source>
        <dbReference type="EMBL" id="KAF2787421.1"/>
    </source>
</evidence>
<dbReference type="OrthoDB" id="74360at2759"/>
<organism evidence="5 6">
    <name type="scientific">Melanomma pulvis-pyrius CBS 109.77</name>
    <dbReference type="NCBI Taxonomy" id="1314802"/>
    <lineage>
        <taxon>Eukaryota</taxon>
        <taxon>Fungi</taxon>
        <taxon>Dikarya</taxon>
        <taxon>Ascomycota</taxon>
        <taxon>Pezizomycotina</taxon>
        <taxon>Dothideomycetes</taxon>
        <taxon>Pleosporomycetidae</taxon>
        <taxon>Pleosporales</taxon>
        <taxon>Melanommataceae</taxon>
        <taxon>Melanomma</taxon>
    </lineage>
</organism>
<dbReference type="GO" id="GO:0050660">
    <property type="term" value="F:flavin adenine dinucleotide binding"/>
    <property type="evidence" value="ECO:0007669"/>
    <property type="project" value="InterPro"/>
</dbReference>
<dbReference type="EMBL" id="MU002321">
    <property type="protein sequence ID" value="KAF2787421.1"/>
    <property type="molecule type" value="Genomic_DNA"/>
</dbReference>
<dbReference type="InterPro" id="IPR051209">
    <property type="entry name" value="FAD-bind_Monooxygenase_sf"/>
</dbReference>
<sequence>MTIQSEPKTLYAAPGNAADENINIRDRPAPEQDQYGYKIREQPMGTKRKIKVILMGAGASSLNFFKKAEEEMQNLDIVCYEKNKDIGGTWLENRYPGCACDIPSVNYQFSWKVKLWSHYYSFAPEIWQYLKDIEQENDFISKYVKVRHQIEHVEWDDRAGVWRLKIRDLEKDEVIEDSAEFFINAGGVLNNWKLPEIPGLGNFKGKLMHSANYEEGYDLSGKRVAVIGAGSSGVQIVAAIQKKVGKLYHWIRSPIWITAGFAQTWAAKNGANFQYSQEQLDFLKRNPKKYLEYRKQIENELNQRFKFIIKGSAEAVAAREYAYNEMRTKLNDDPRLVDKMIPKNFNPGCRRPTPAPGYLEALVSDNATIFTDPITSISETGFVDHEGKSHDVDVFILATGFDTSWLPRFPLIANGTDLKDLWGGEEGVTSYLSIGIPTFPNHFSYCGPYGPLGHGSFMPLIEQWTRYMFTVIRKAQIENIKSFRPKLSVSSQFRQHADLFLQRTAWTSPCRSWFKQGKTDGQAAIWPGSRLHFLEIMKSPRFEDFEIECWDDNLFAFMGNGFEMREFDGRDVTNYLGCLDEEGRDVQPEYDERLIDVLGGFTLDDNYVVRGE</sequence>
<evidence type="ECO:0000256" key="3">
    <source>
        <dbReference type="ARBA" id="ARBA00022827"/>
    </source>
</evidence>
<evidence type="ECO:0000256" key="4">
    <source>
        <dbReference type="ARBA" id="ARBA00023002"/>
    </source>
</evidence>
<name>A0A6A6WU97_9PLEO</name>
<reference evidence="5" key="1">
    <citation type="journal article" date="2020" name="Stud. Mycol.">
        <title>101 Dothideomycetes genomes: a test case for predicting lifestyles and emergence of pathogens.</title>
        <authorList>
            <person name="Haridas S."/>
            <person name="Albert R."/>
            <person name="Binder M."/>
            <person name="Bloem J."/>
            <person name="Labutti K."/>
            <person name="Salamov A."/>
            <person name="Andreopoulos B."/>
            <person name="Baker S."/>
            <person name="Barry K."/>
            <person name="Bills G."/>
            <person name="Bluhm B."/>
            <person name="Cannon C."/>
            <person name="Castanera R."/>
            <person name="Culley D."/>
            <person name="Daum C."/>
            <person name="Ezra D."/>
            <person name="Gonzalez J."/>
            <person name="Henrissat B."/>
            <person name="Kuo A."/>
            <person name="Liang C."/>
            <person name="Lipzen A."/>
            <person name="Lutzoni F."/>
            <person name="Magnuson J."/>
            <person name="Mondo S."/>
            <person name="Nolan M."/>
            <person name="Ohm R."/>
            <person name="Pangilinan J."/>
            <person name="Park H.-J."/>
            <person name="Ramirez L."/>
            <person name="Alfaro M."/>
            <person name="Sun H."/>
            <person name="Tritt A."/>
            <person name="Yoshinaga Y."/>
            <person name="Zwiers L.-H."/>
            <person name="Turgeon B."/>
            <person name="Goodwin S."/>
            <person name="Spatafora J."/>
            <person name="Crous P."/>
            <person name="Grigoriev I."/>
        </authorList>
    </citation>
    <scope>NUCLEOTIDE SEQUENCE</scope>
    <source>
        <strain evidence="5">CBS 109.77</strain>
    </source>
</reference>
<gene>
    <name evidence="5" type="ORF">K505DRAFT_329692</name>
</gene>
<dbReference type="Proteomes" id="UP000799757">
    <property type="component" value="Unassembled WGS sequence"/>
</dbReference>
<dbReference type="InterPro" id="IPR020946">
    <property type="entry name" value="Flavin_mOase-like"/>
</dbReference>
<comment type="similarity">
    <text evidence="1">Belongs to the FAD-binding monooxygenase family.</text>
</comment>
<dbReference type="GO" id="GO:0004499">
    <property type="term" value="F:N,N-dimethylaniline monooxygenase activity"/>
    <property type="evidence" value="ECO:0007669"/>
    <property type="project" value="InterPro"/>
</dbReference>
<evidence type="ECO:0000256" key="2">
    <source>
        <dbReference type="ARBA" id="ARBA00022630"/>
    </source>
</evidence>
<accession>A0A6A6WU97</accession>
<keyword evidence="3" id="KW-0274">FAD</keyword>
<dbReference type="GO" id="GO:0050661">
    <property type="term" value="F:NADP binding"/>
    <property type="evidence" value="ECO:0007669"/>
    <property type="project" value="InterPro"/>
</dbReference>
<dbReference type="InterPro" id="IPR036188">
    <property type="entry name" value="FAD/NAD-bd_sf"/>
</dbReference>
<evidence type="ECO:0000256" key="1">
    <source>
        <dbReference type="ARBA" id="ARBA00010139"/>
    </source>
</evidence>
<dbReference type="Pfam" id="PF00743">
    <property type="entry name" value="FMO-like"/>
    <property type="match status" value="1"/>
</dbReference>
<dbReference type="AlphaFoldDB" id="A0A6A6WU97"/>
<dbReference type="PANTHER" id="PTHR42877:SF7">
    <property type="entry name" value="FLAVIN-BINDING MONOOXYGENASE-RELATED"/>
    <property type="match status" value="1"/>
</dbReference>